<dbReference type="SMART" id="SM00867">
    <property type="entry name" value="YceI"/>
    <property type="match status" value="1"/>
</dbReference>
<dbReference type="InterPro" id="IPR036873">
    <property type="entry name" value="Rhodanese-like_dom_sf"/>
</dbReference>
<dbReference type="Proteomes" id="UP000461162">
    <property type="component" value="Unassembled WGS sequence"/>
</dbReference>
<dbReference type="PANTHER" id="PTHR34406">
    <property type="entry name" value="PROTEIN YCEI"/>
    <property type="match status" value="1"/>
</dbReference>
<dbReference type="Pfam" id="PF00581">
    <property type="entry name" value="Rhodanese"/>
    <property type="match status" value="1"/>
</dbReference>
<dbReference type="EMBL" id="WODC01000005">
    <property type="protein sequence ID" value="MUM77903.1"/>
    <property type="molecule type" value="Genomic_DNA"/>
</dbReference>
<sequence length="307" mass="33681">MDSQFVERLEAAEVARFVELGEGVLIDTLPPEHFAARHIPGAINACVYEVVFCETVAAFVPSMGTPVVLYGAGQGSRDCLAAADKLARQGYTDVAVFQGGLEAWRAEGRELVGSAPEATEPPHPTANLEPRIYRLHPDESMLRWTGRNVNGTHHGTLRFSAGELDCAGDGPKGRFVMDMTSLANLDLVGSELHPVLEKHLHSDDFFFTAMFPEAVFATTAVRLAEEAQATRPNAMIQGELSLRGVGSEIAFPAHIRNLEDGRLTIIANLDIDRTEWGVVYGSSRFFQHLGYHLVFDFVSVEFRLVLE</sequence>
<evidence type="ECO:0000313" key="3">
    <source>
        <dbReference type="Proteomes" id="UP000461162"/>
    </source>
</evidence>
<name>A0A7K1KP90_9BACT</name>
<dbReference type="SUPFAM" id="SSF101874">
    <property type="entry name" value="YceI-like"/>
    <property type="match status" value="1"/>
</dbReference>
<feature type="domain" description="Rhodanese" evidence="1">
    <location>
        <begin position="19"/>
        <end position="113"/>
    </location>
</feature>
<dbReference type="CDD" id="cd00158">
    <property type="entry name" value="RHOD"/>
    <property type="match status" value="1"/>
</dbReference>
<dbReference type="InterPro" id="IPR007372">
    <property type="entry name" value="Lipid/polyisoprenoid-bd_YceI"/>
</dbReference>
<dbReference type="Pfam" id="PF04264">
    <property type="entry name" value="YceI"/>
    <property type="match status" value="1"/>
</dbReference>
<evidence type="ECO:0000313" key="2">
    <source>
        <dbReference type="EMBL" id="MUM77903.1"/>
    </source>
</evidence>
<dbReference type="InterPro" id="IPR001763">
    <property type="entry name" value="Rhodanese-like_dom"/>
</dbReference>
<dbReference type="PROSITE" id="PS50206">
    <property type="entry name" value="RHODANESE_3"/>
    <property type="match status" value="1"/>
</dbReference>
<dbReference type="Gene3D" id="3.40.250.10">
    <property type="entry name" value="Rhodanese-like domain"/>
    <property type="match status" value="1"/>
</dbReference>
<accession>A0A7K1KP90</accession>
<dbReference type="RefSeq" id="WP_155934504.1">
    <property type="nucleotide sequence ID" value="NZ_WODC01000005.1"/>
</dbReference>
<proteinExistence type="predicted"/>
<organism evidence="2 3">
    <name type="scientific">Pseudodesulfovibrio alkaliphilus</name>
    <dbReference type="NCBI Taxonomy" id="2661613"/>
    <lineage>
        <taxon>Bacteria</taxon>
        <taxon>Pseudomonadati</taxon>
        <taxon>Thermodesulfobacteriota</taxon>
        <taxon>Desulfovibrionia</taxon>
        <taxon>Desulfovibrionales</taxon>
        <taxon>Desulfovibrionaceae</taxon>
    </lineage>
</organism>
<gene>
    <name evidence="2" type="ORF">GKC30_09685</name>
</gene>
<dbReference type="AlphaFoldDB" id="A0A7K1KP90"/>
<keyword evidence="3" id="KW-1185">Reference proteome</keyword>
<dbReference type="InterPro" id="IPR036761">
    <property type="entry name" value="TTHA0802/YceI-like_sf"/>
</dbReference>
<evidence type="ECO:0000259" key="1">
    <source>
        <dbReference type="PROSITE" id="PS50206"/>
    </source>
</evidence>
<protein>
    <recommendedName>
        <fullName evidence="1">Rhodanese domain-containing protein</fullName>
    </recommendedName>
</protein>
<dbReference type="SUPFAM" id="SSF52821">
    <property type="entry name" value="Rhodanese/Cell cycle control phosphatase"/>
    <property type="match status" value="1"/>
</dbReference>
<comment type="caution">
    <text evidence="2">The sequence shown here is derived from an EMBL/GenBank/DDBJ whole genome shotgun (WGS) entry which is preliminary data.</text>
</comment>
<reference evidence="2 3" key="1">
    <citation type="submission" date="2019-11" db="EMBL/GenBank/DDBJ databases">
        <title>Pseudodesulfovibrio alkaliphilus, sp. nov., an alkaliphilic sulfate-reducing bacteria from mud volcano of Taman peninsula, Russia.</title>
        <authorList>
            <person name="Frolova A."/>
            <person name="Merkel A.Y."/>
            <person name="Slobodkin A.I."/>
        </authorList>
    </citation>
    <scope>NUCLEOTIDE SEQUENCE [LARGE SCALE GENOMIC DNA]</scope>
    <source>
        <strain evidence="2 3">F-1</strain>
    </source>
</reference>
<dbReference type="PANTHER" id="PTHR34406:SF1">
    <property type="entry name" value="PROTEIN YCEI"/>
    <property type="match status" value="1"/>
</dbReference>
<dbReference type="SMART" id="SM00450">
    <property type="entry name" value="RHOD"/>
    <property type="match status" value="1"/>
</dbReference>
<dbReference type="Gene3D" id="2.40.128.110">
    <property type="entry name" value="Lipid/polyisoprenoid-binding, YceI-like"/>
    <property type="match status" value="1"/>
</dbReference>